<dbReference type="EMBL" id="CM039430">
    <property type="protein sequence ID" value="KAI4345204.1"/>
    <property type="molecule type" value="Genomic_DNA"/>
</dbReference>
<proteinExistence type="predicted"/>
<name>A0ACB9PBA5_BAUVA</name>
<gene>
    <name evidence="1" type="ORF">L6164_012347</name>
</gene>
<protein>
    <submittedName>
        <fullName evidence="1">Uncharacterized protein</fullName>
    </submittedName>
</protein>
<dbReference type="Proteomes" id="UP000828941">
    <property type="component" value="Chromosome 5"/>
</dbReference>
<evidence type="ECO:0000313" key="2">
    <source>
        <dbReference type="Proteomes" id="UP000828941"/>
    </source>
</evidence>
<comment type="caution">
    <text evidence="1">The sequence shown here is derived from an EMBL/GenBank/DDBJ whole genome shotgun (WGS) entry which is preliminary data.</text>
</comment>
<sequence>MADIAILVAEEYERRVRNLKKVARGGGGGDGAGEDRKIDMVSCVSAVAERMRDKIGAEKKESLNWVWDPKTQIGIAASNSFFSA</sequence>
<keyword evidence="2" id="KW-1185">Reference proteome</keyword>
<accession>A0ACB9PBA5</accession>
<evidence type="ECO:0000313" key="1">
    <source>
        <dbReference type="EMBL" id="KAI4345204.1"/>
    </source>
</evidence>
<reference evidence="1 2" key="1">
    <citation type="journal article" date="2022" name="DNA Res.">
        <title>Chromosomal-level genome assembly of the orchid tree Bauhinia variegata (Leguminosae; Cercidoideae) supports the allotetraploid origin hypothesis of Bauhinia.</title>
        <authorList>
            <person name="Zhong Y."/>
            <person name="Chen Y."/>
            <person name="Zheng D."/>
            <person name="Pang J."/>
            <person name="Liu Y."/>
            <person name="Luo S."/>
            <person name="Meng S."/>
            <person name="Qian L."/>
            <person name="Wei D."/>
            <person name="Dai S."/>
            <person name="Zhou R."/>
        </authorList>
    </citation>
    <scope>NUCLEOTIDE SEQUENCE [LARGE SCALE GENOMIC DNA]</scope>
    <source>
        <strain evidence="1">BV-YZ2020</strain>
    </source>
</reference>
<organism evidence="1 2">
    <name type="scientific">Bauhinia variegata</name>
    <name type="common">Purple orchid tree</name>
    <name type="synonym">Phanera variegata</name>
    <dbReference type="NCBI Taxonomy" id="167791"/>
    <lineage>
        <taxon>Eukaryota</taxon>
        <taxon>Viridiplantae</taxon>
        <taxon>Streptophyta</taxon>
        <taxon>Embryophyta</taxon>
        <taxon>Tracheophyta</taxon>
        <taxon>Spermatophyta</taxon>
        <taxon>Magnoliopsida</taxon>
        <taxon>eudicotyledons</taxon>
        <taxon>Gunneridae</taxon>
        <taxon>Pentapetalae</taxon>
        <taxon>rosids</taxon>
        <taxon>fabids</taxon>
        <taxon>Fabales</taxon>
        <taxon>Fabaceae</taxon>
        <taxon>Cercidoideae</taxon>
        <taxon>Cercideae</taxon>
        <taxon>Bauhiniinae</taxon>
        <taxon>Bauhinia</taxon>
    </lineage>
</organism>